<reference evidence="2 3" key="1">
    <citation type="submission" date="2020-07" db="EMBL/GenBank/DDBJ databases">
        <title>Sequencing the genomes of 1000 actinobacteria strains.</title>
        <authorList>
            <person name="Klenk H.-P."/>
        </authorList>
    </citation>
    <scope>NUCLEOTIDE SEQUENCE [LARGE SCALE GENOMIC DNA]</scope>
    <source>
        <strain evidence="2 3">DSM 19970</strain>
    </source>
</reference>
<dbReference type="NCBIfam" id="TIGR03688">
    <property type="entry name" value="depupylase_Dop"/>
    <property type="match status" value="1"/>
</dbReference>
<sequence length="517" mass="56416">MRVVGIETEYGITDPQDPGANPILLSSQLVAACRQWAGDASARWDYGGEDPLMDLRGSRRSREHATVDMLTDAHEYDHDRGQVTLRRRRGSWEDPAHLNAVLANGARFYVDHAHPEYSGPEVSSARDAVVWDAAGDKIARAAVETFNADGGSVALFKNNVDGKGASYGTHENYLVSRSVAFDELARRLTPHLVSRQVVVGAGRVGLGAYGEVAGFQMSQRADYMEAEVGLETTLRRPIVNTRDEPHADRARWRRLHIIIGDANCMEVPTYLKVGTTSLILAAIEAGDDRLDALVLADPVAEVSAVSHDVTMRHRLALASGEMGTALDMQRALLTIARDHVADAEDAAVIAKWEDVLEALSRDVFSAAKDVEWVAKLQLMGRMRDRYGSMGAEGVPVRAAWDDDRLKAADVQWSEVGVGLAWRLAAAGAVTRLTTDAEVESAVALPPTTTRAWLRGRMVAKRPDIIDAAGWSSIVLDRETDHGHLEVVNLPNPMATTHELLDSLIDEVRPAATDPRHD</sequence>
<dbReference type="GO" id="GO:0005524">
    <property type="term" value="F:ATP binding"/>
    <property type="evidence" value="ECO:0007669"/>
    <property type="project" value="TreeGrafter"/>
</dbReference>
<dbReference type="GO" id="GO:0070490">
    <property type="term" value="P:protein pupylation"/>
    <property type="evidence" value="ECO:0007669"/>
    <property type="project" value="TreeGrafter"/>
</dbReference>
<dbReference type="GO" id="GO:0008233">
    <property type="term" value="F:peptidase activity"/>
    <property type="evidence" value="ECO:0007669"/>
    <property type="project" value="InterPro"/>
</dbReference>
<dbReference type="PANTHER" id="PTHR42307:SF2">
    <property type="entry name" value="PUP DEAMIDASE_DEPUPYLASE"/>
    <property type="match status" value="1"/>
</dbReference>
<organism evidence="2 3">
    <name type="scientific">Demequina lutea</name>
    <dbReference type="NCBI Taxonomy" id="431489"/>
    <lineage>
        <taxon>Bacteria</taxon>
        <taxon>Bacillati</taxon>
        <taxon>Actinomycetota</taxon>
        <taxon>Actinomycetes</taxon>
        <taxon>Micrococcales</taxon>
        <taxon>Demequinaceae</taxon>
        <taxon>Demequina</taxon>
    </lineage>
</organism>
<dbReference type="GO" id="GO:0000502">
    <property type="term" value="C:proteasome complex"/>
    <property type="evidence" value="ECO:0007669"/>
    <property type="project" value="UniProtKB-KW"/>
</dbReference>
<dbReference type="GO" id="GO:0016874">
    <property type="term" value="F:ligase activity"/>
    <property type="evidence" value="ECO:0007669"/>
    <property type="project" value="UniProtKB-KW"/>
</dbReference>
<keyword evidence="2" id="KW-0647">Proteasome</keyword>
<evidence type="ECO:0000313" key="3">
    <source>
        <dbReference type="Proteomes" id="UP000547973"/>
    </source>
</evidence>
<evidence type="ECO:0000256" key="1">
    <source>
        <dbReference type="ARBA" id="ARBA00009114"/>
    </source>
</evidence>
<keyword evidence="3" id="KW-1185">Reference proteome</keyword>
<dbReference type="GO" id="GO:0016811">
    <property type="term" value="F:hydrolase activity, acting on carbon-nitrogen (but not peptide) bonds, in linear amides"/>
    <property type="evidence" value="ECO:0007669"/>
    <property type="project" value="InterPro"/>
</dbReference>
<gene>
    <name evidence="2" type="ORF">BKA03_001693</name>
</gene>
<keyword evidence="2" id="KW-0436">Ligase</keyword>
<dbReference type="Proteomes" id="UP000547973">
    <property type="component" value="Unassembled WGS sequence"/>
</dbReference>
<dbReference type="InterPro" id="IPR022366">
    <property type="entry name" value="Pup_deamidase"/>
</dbReference>
<protein>
    <submittedName>
        <fullName evidence="2">Proteasome accessory factor A</fullName>
        <ecNumber evidence="2">6.3.2.-</ecNumber>
    </submittedName>
</protein>
<comment type="caution">
    <text evidence="2">The sequence shown here is derived from an EMBL/GenBank/DDBJ whole genome shotgun (WGS) entry which is preliminary data.</text>
</comment>
<dbReference type="GO" id="GO:0010498">
    <property type="term" value="P:proteasomal protein catabolic process"/>
    <property type="evidence" value="ECO:0007669"/>
    <property type="project" value="InterPro"/>
</dbReference>
<dbReference type="Pfam" id="PF03136">
    <property type="entry name" value="Pup_ligase"/>
    <property type="match status" value="1"/>
</dbReference>
<dbReference type="PROSITE" id="PS51257">
    <property type="entry name" value="PROKAR_LIPOPROTEIN"/>
    <property type="match status" value="1"/>
</dbReference>
<comment type="similarity">
    <text evidence="1">Belongs to the Pup ligase/Pup deamidase family. Pup deamidase subfamily.</text>
</comment>
<accession>A0A7Y9ZA15</accession>
<dbReference type="InterPro" id="IPR004347">
    <property type="entry name" value="Pup_ligase/deamidase"/>
</dbReference>
<dbReference type="EMBL" id="JACBZO010000001">
    <property type="protein sequence ID" value="NYI41574.1"/>
    <property type="molecule type" value="Genomic_DNA"/>
</dbReference>
<dbReference type="EC" id="6.3.2.-" evidence="2"/>
<proteinExistence type="inferred from homology"/>
<evidence type="ECO:0000313" key="2">
    <source>
        <dbReference type="EMBL" id="NYI41574.1"/>
    </source>
</evidence>
<dbReference type="PANTHER" id="PTHR42307">
    <property type="entry name" value="PUP DEAMIDASE/DEPUPYLASE"/>
    <property type="match status" value="1"/>
</dbReference>
<dbReference type="RefSeq" id="WP_179397948.1">
    <property type="nucleotide sequence ID" value="NZ_JACBZO010000001.1"/>
</dbReference>
<dbReference type="AlphaFoldDB" id="A0A7Y9ZA15"/>
<dbReference type="GO" id="GO:0019941">
    <property type="term" value="P:modification-dependent protein catabolic process"/>
    <property type="evidence" value="ECO:0007669"/>
    <property type="project" value="InterPro"/>
</dbReference>
<name>A0A7Y9ZA15_9MICO</name>